<dbReference type="Pfam" id="PF19584">
    <property type="entry name" value="MCAfunc"/>
    <property type="match status" value="1"/>
</dbReference>
<dbReference type="GO" id="GO:0007166">
    <property type="term" value="P:cell surface receptor signaling pathway"/>
    <property type="evidence" value="ECO:0007669"/>
    <property type="project" value="InterPro"/>
</dbReference>
<dbReference type="AlphaFoldDB" id="A0AAN7QZK0"/>
<keyword evidence="1" id="KW-0175">Coiled coil</keyword>
<evidence type="ECO:0000313" key="3">
    <source>
        <dbReference type="EMBL" id="KAK4784832.1"/>
    </source>
</evidence>
<proteinExistence type="predicted"/>
<dbReference type="Pfam" id="PF04749">
    <property type="entry name" value="PLAC8"/>
    <property type="match status" value="1"/>
</dbReference>
<dbReference type="InterPro" id="IPR036537">
    <property type="entry name" value="Adaptor_Cbl_N_dom_sf"/>
</dbReference>
<dbReference type="Gene3D" id="1.20.930.20">
    <property type="entry name" value="Adaptor protein Cbl, N-terminal domain"/>
    <property type="match status" value="1"/>
</dbReference>
<dbReference type="InterPro" id="IPR045766">
    <property type="entry name" value="MCAfunc"/>
</dbReference>
<dbReference type="PANTHER" id="PTHR46604">
    <property type="entry name" value="PROTEIN MID1-COMPLEMENTING ACTIVITY 1"/>
    <property type="match status" value="1"/>
</dbReference>
<name>A0AAN7QZK0_TRANT</name>
<comment type="caution">
    <text evidence="3">The sequence shown here is derived from an EMBL/GenBank/DDBJ whole genome shotgun (WGS) entry which is preliminary data.</text>
</comment>
<dbReference type="Proteomes" id="UP001346149">
    <property type="component" value="Unassembled WGS sequence"/>
</dbReference>
<accession>A0AAN7QZK0</accession>
<keyword evidence="4" id="KW-1185">Reference proteome</keyword>
<dbReference type="NCBIfam" id="TIGR01571">
    <property type="entry name" value="A_thal_Cys_rich"/>
    <property type="match status" value="1"/>
</dbReference>
<evidence type="ECO:0000259" key="2">
    <source>
        <dbReference type="Pfam" id="PF19584"/>
    </source>
</evidence>
<feature type="domain" description="MCAfunc" evidence="2">
    <location>
        <begin position="44"/>
        <end position="186"/>
    </location>
</feature>
<protein>
    <recommendedName>
        <fullName evidence="2">MCAfunc domain-containing protein</fullName>
    </recommendedName>
</protein>
<organism evidence="3 4">
    <name type="scientific">Trapa natans</name>
    <name type="common">Water chestnut</name>
    <dbReference type="NCBI Taxonomy" id="22666"/>
    <lineage>
        <taxon>Eukaryota</taxon>
        <taxon>Viridiplantae</taxon>
        <taxon>Streptophyta</taxon>
        <taxon>Embryophyta</taxon>
        <taxon>Tracheophyta</taxon>
        <taxon>Spermatophyta</taxon>
        <taxon>Magnoliopsida</taxon>
        <taxon>eudicotyledons</taxon>
        <taxon>Gunneridae</taxon>
        <taxon>Pentapetalae</taxon>
        <taxon>rosids</taxon>
        <taxon>malvids</taxon>
        <taxon>Myrtales</taxon>
        <taxon>Lythraceae</taxon>
        <taxon>Trapa</taxon>
    </lineage>
</organism>
<dbReference type="EMBL" id="JAXQNO010000014">
    <property type="protein sequence ID" value="KAK4784832.1"/>
    <property type="molecule type" value="Genomic_DNA"/>
</dbReference>
<sequence>MRTTHTKASHAFKHIYVNLVEGFVTLVVTAMASATRALVLDLAEMIKSAARTAISLRWCCRNFADHMGLVETFLERFVVTGLARLPEMMAEIDGLEEALRRAAELVESCSQKSYLYMVAVGWDAVYQFRQLQTEIDGRVKTVGVNPLVTEFQMEDLKEALKVVQEDHREYSLEEEEIAAQAGILKPDRTEQDADAIENALTRAYADLSFQDILDVEKSKLQIELAKSEDAGHLRLIEHLIGVTESTSNDKLSRKVRKLMVNEPAFIISGYISNASTLNQSISWKVVKPQGGDEWRANLFDCCAEPCLSLKAFIYPCGLFSLIANIVSRGKISRESAISDFLSYSIFCGCCCYSCCMRRKLRELFNIEGGACDDFTAHLMCFCCALVQEHRELQLRGFEGCQGRKMVPPPYQSMNL</sequence>
<dbReference type="PANTHER" id="PTHR46604:SF2">
    <property type="entry name" value="MCAFUNC DOMAIN-CONTAINING PROTEIN"/>
    <property type="match status" value="1"/>
</dbReference>
<gene>
    <name evidence="3" type="ORF">SAY86_019200</name>
</gene>
<dbReference type="InterPro" id="IPR006461">
    <property type="entry name" value="PLAC_motif_containing"/>
</dbReference>
<feature type="coiled-coil region" evidence="1">
    <location>
        <begin position="85"/>
        <end position="112"/>
    </location>
</feature>
<evidence type="ECO:0000256" key="1">
    <source>
        <dbReference type="SAM" id="Coils"/>
    </source>
</evidence>
<evidence type="ECO:0000313" key="4">
    <source>
        <dbReference type="Proteomes" id="UP001346149"/>
    </source>
</evidence>
<reference evidence="3 4" key="1">
    <citation type="journal article" date="2023" name="Hortic Res">
        <title>Pangenome of water caltrop reveals structural variations and asymmetric subgenome divergence after allopolyploidization.</title>
        <authorList>
            <person name="Zhang X."/>
            <person name="Chen Y."/>
            <person name="Wang L."/>
            <person name="Yuan Y."/>
            <person name="Fang M."/>
            <person name="Shi L."/>
            <person name="Lu R."/>
            <person name="Comes H.P."/>
            <person name="Ma Y."/>
            <person name="Chen Y."/>
            <person name="Huang G."/>
            <person name="Zhou Y."/>
            <person name="Zheng Z."/>
            <person name="Qiu Y."/>
        </authorList>
    </citation>
    <scope>NUCLEOTIDE SEQUENCE [LARGE SCALE GENOMIC DNA]</scope>
    <source>
        <strain evidence="3">F231</strain>
    </source>
</reference>